<evidence type="ECO:0000313" key="2">
    <source>
        <dbReference type="Proteomes" id="UP000252519"/>
    </source>
</evidence>
<reference evidence="1 2" key="1">
    <citation type="submission" date="2014-10" db="EMBL/GenBank/DDBJ databases">
        <title>Draft genome of the hookworm Ancylostoma caninum.</title>
        <authorList>
            <person name="Mitreva M."/>
        </authorList>
    </citation>
    <scope>NUCLEOTIDE SEQUENCE [LARGE SCALE GENOMIC DNA]</scope>
    <source>
        <strain evidence="1 2">Baltimore</strain>
    </source>
</reference>
<evidence type="ECO:0008006" key="3">
    <source>
        <dbReference type="Google" id="ProtNLM"/>
    </source>
</evidence>
<comment type="caution">
    <text evidence="1">The sequence shown here is derived from an EMBL/GenBank/DDBJ whole genome shotgun (WGS) entry which is preliminary data.</text>
</comment>
<dbReference type="EMBL" id="JOJR01000680">
    <property type="protein sequence ID" value="RCN35283.1"/>
    <property type="molecule type" value="Genomic_DNA"/>
</dbReference>
<dbReference type="STRING" id="29170.A0A368FT00"/>
<dbReference type="OrthoDB" id="8609993at2759"/>
<protein>
    <recommendedName>
        <fullName evidence="3">Fibronectin type III domain protein</fullName>
    </recommendedName>
</protein>
<proteinExistence type="predicted"/>
<accession>A0A368FT00</accession>
<dbReference type="Proteomes" id="UP000252519">
    <property type="component" value="Unassembled WGS sequence"/>
</dbReference>
<sequence>MRTAIEKPKAAVIDTGDDGSDNYQVRSVEEMVAEFGEPAWISMSAEEDMIRLDWSVPEGSLCDAFFVNYTILTLTRPKSYSIATVDEFTLIKYFSNHTLDIRVFCMLAGSLSKTWWAQRIAHMSNPQPVQSVRVISSETDEFYVSRILVDWYWPVYHDFDLYKLVVSYGIGKEDPKEIDVKETGPILLDKLEPSQTYRIAVRNESIELGIKSKPSEIERITPPLISSTLFPGKITSTSININFGESDLDQGRFDHYELVFTGNNKNITKRIEMNQE</sequence>
<evidence type="ECO:0000313" key="1">
    <source>
        <dbReference type="EMBL" id="RCN35283.1"/>
    </source>
</evidence>
<dbReference type="AlphaFoldDB" id="A0A368FT00"/>
<dbReference type="SUPFAM" id="SSF49265">
    <property type="entry name" value="Fibronectin type III"/>
    <property type="match status" value="1"/>
</dbReference>
<dbReference type="InterPro" id="IPR036116">
    <property type="entry name" value="FN3_sf"/>
</dbReference>
<name>A0A368FT00_ANCCA</name>
<gene>
    <name evidence="1" type="ORF">ANCCAN_18849</name>
</gene>
<keyword evidence="2" id="KW-1185">Reference proteome</keyword>
<organism evidence="1 2">
    <name type="scientific">Ancylostoma caninum</name>
    <name type="common">Dog hookworm</name>
    <dbReference type="NCBI Taxonomy" id="29170"/>
    <lineage>
        <taxon>Eukaryota</taxon>
        <taxon>Metazoa</taxon>
        <taxon>Ecdysozoa</taxon>
        <taxon>Nematoda</taxon>
        <taxon>Chromadorea</taxon>
        <taxon>Rhabditida</taxon>
        <taxon>Rhabditina</taxon>
        <taxon>Rhabditomorpha</taxon>
        <taxon>Strongyloidea</taxon>
        <taxon>Ancylostomatidae</taxon>
        <taxon>Ancylostomatinae</taxon>
        <taxon>Ancylostoma</taxon>
    </lineage>
</organism>